<dbReference type="KEGG" id="gai:IMCC3135_18565"/>
<organism evidence="5 6">
    <name type="scientific">Granulosicoccus antarcticus IMCC3135</name>
    <dbReference type="NCBI Taxonomy" id="1192854"/>
    <lineage>
        <taxon>Bacteria</taxon>
        <taxon>Pseudomonadati</taxon>
        <taxon>Pseudomonadota</taxon>
        <taxon>Gammaproteobacteria</taxon>
        <taxon>Chromatiales</taxon>
        <taxon>Granulosicoccaceae</taxon>
        <taxon>Granulosicoccus</taxon>
    </lineage>
</organism>
<dbReference type="InterPro" id="IPR001633">
    <property type="entry name" value="EAL_dom"/>
</dbReference>
<evidence type="ECO:0000256" key="1">
    <source>
        <dbReference type="ARBA" id="ARBA00001946"/>
    </source>
</evidence>
<sequence>MAKQQPARRWYKTYIAPFTRPLILGSSLVMLSLSVLFLADLLGLRTDTGEISRESRKVVVEALAVQLSTLASNGDLSDIQNTVSRFVLRNGDIHAAALVRDTGVILAEFGDTTQLDTRESESTATQLLVPIYDESRLWGEVRVVFAPMANRLSEMLWLGFVALCSLVAFTAFLSRALVQLDPGKAVPGRVDSAMNLFSAGVIVLDAKLRIVMANQSAAGIADCTASELTGRSLDDWPWQKEAGWQAPWTTTLHSGLAISDESLKLVRKGKEERLFQVSCAFVGDGDDGRKGVLVTLDDMTKVERQNRELKASLVKERQSQELIAEKNRELKILATTDPLTGIANRRTLMEELDARMNHALLEGTALSCIMTDIDHFKQVNDNYGHAVGDDVIRATAEVLQGLCRDGDILGRYGGEEFVIVLPGLDAAAAAQVAERARIAVIALAYGDRLAVEKLSSSFGVSDLSCGATDGSSLVDAADQGLYRAKEGGRNQVVIHAPSASGTVKPVAESAGESVIESVGNEELVREKPLDDVLMASVSDHLQARVLELEGLVQQRDHELSVVSEFDALTGMPLRTIFLQRMETEQIRAKRDDTLVGVISFALRDLDRLVSTFGYVLCDELVMDVVDRLQNGLRSTDLVSMLSAEHSLSRITSNEYAVLLSSLNDTTSAMIVVTRLKRLFSEPFVLGEEKVYIGANIGIAISSRSDQEATSLFAEASEARKLASIRSDKISHVFASNSLHVASDDYIRLESDLHEALENNAIETWFQPKFDLAKRQVTGMEALIRWKHETRGFVSPQLFVAVAEANGLIDKLSKRVLKATLQQIVVWRSMGFDDLRVSINISPMQLKAETLVEETLMALREAGVEGRQLEIELTETSVLDNPEQARHALARLQEAGVGISIDDFGTGYTSLSLLADLPLDVVKIDRLFINAVETSARSRALVGSVINMAHALNLRVVGEGVETNAQLEIMSQLGCDEVQGYLISRPQSADKITAFLVNQRISNQARRA</sequence>
<dbReference type="PROSITE" id="PS50887">
    <property type="entry name" value="GGDEF"/>
    <property type="match status" value="2"/>
</dbReference>
<dbReference type="GO" id="GO:0003824">
    <property type="term" value="F:catalytic activity"/>
    <property type="evidence" value="ECO:0007669"/>
    <property type="project" value="UniProtKB-ARBA"/>
</dbReference>
<dbReference type="PANTHER" id="PTHR44757">
    <property type="entry name" value="DIGUANYLATE CYCLASE DGCP"/>
    <property type="match status" value="1"/>
</dbReference>
<evidence type="ECO:0000313" key="5">
    <source>
        <dbReference type="EMBL" id="ASJ73792.1"/>
    </source>
</evidence>
<dbReference type="AlphaFoldDB" id="A0A2Z2NQV3"/>
<feature type="domain" description="GGDEF" evidence="4">
    <location>
        <begin position="596"/>
        <end position="735"/>
    </location>
</feature>
<gene>
    <name evidence="5" type="primary">cph2_4</name>
    <name evidence="5" type="ORF">IMCC3135_18565</name>
</gene>
<dbReference type="InterPro" id="IPR000160">
    <property type="entry name" value="GGDEF_dom"/>
</dbReference>
<dbReference type="NCBIfam" id="TIGR00254">
    <property type="entry name" value="GGDEF"/>
    <property type="match status" value="2"/>
</dbReference>
<dbReference type="Proteomes" id="UP000250079">
    <property type="component" value="Chromosome"/>
</dbReference>
<keyword evidence="2" id="KW-1133">Transmembrane helix</keyword>
<dbReference type="EMBL" id="CP018632">
    <property type="protein sequence ID" value="ASJ73792.1"/>
    <property type="molecule type" value="Genomic_DNA"/>
</dbReference>
<dbReference type="InterPro" id="IPR052155">
    <property type="entry name" value="Biofilm_reg_signaling"/>
</dbReference>
<dbReference type="SUPFAM" id="SSF55073">
    <property type="entry name" value="Nucleotide cyclase"/>
    <property type="match status" value="2"/>
</dbReference>
<evidence type="ECO:0000259" key="3">
    <source>
        <dbReference type="PROSITE" id="PS50883"/>
    </source>
</evidence>
<dbReference type="Pfam" id="PF00990">
    <property type="entry name" value="GGDEF"/>
    <property type="match status" value="2"/>
</dbReference>
<evidence type="ECO:0000256" key="2">
    <source>
        <dbReference type="SAM" id="Phobius"/>
    </source>
</evidence>
<dbReference type="SMART" id="SM00267">
    <property type="entry name" value="GGDEF"/>
    <property type="match status" value="2"/>
</dbReference>
<evidence type="ECO:0000259" key="4">
    <source>
        <dbReference type="PROSITE" id="PS50887"/>
    </source>
</evidence>
<dbReference type="FunFam" id="3.30.70.270:FF:000001">
    <property type="entry name" value="Diguanylate cyclase domain protein"/>
    <property type="match status" value="1"/>
</dbReference>
<dbReference type="SUPFAM" id="SSF141868">
    <property type="entry name" value="EAL domain-like"/>
    <property type="match status" value="1"/>
</dbReference>
<dbReference type="InterPro" id="IPR013656">
    <property type="entry name" value="PAS_4"/>
</dbReference>
<dbReference type="InterPro" id="IPR043128">
    <property type="entry name" value="Rev_trsase/Diguanyl_cyclase"/>
</dbReference>
<dbReference type="InterPro" id="IPR035965">
    <property type="entry name" value="PAS-like_dom_sf"/>
</dbReference>
<accession>A0A2Z2NQV3</accession>
<feature type="domain" description="EAL" evidence="3">
    <location>
        <begin position="745"/>
        <end position="999"/>
    </location>
</feature>
<keyword evidence="2" id="KW-0812">Transmembrane</keyword>
<feature type="domain" description="GGDEF" evidence="4">
    <location>
        <begin position="364"/>
        <end position="497"/>
    </location>
</feature>
<dbReference type="InterPro" id="IPR000014">
    <property type="entry name" value="PAS"/>
</dbReference>
<proteinExistence type="predicted"/>
<evidence type="ECO:0000313" key="6">
    <source>
        <dbReference type="Proteomes" id="UP000250079"/>
    </source>
</evidence>
<dbReference type="SUPFAM" id="SSF55785">
    <property type="entry name" value="PYP-like sensor domain (PAS domain)"/>
    <property type="match status" value="1"/>
</dbReference>
<dbReference type="CDD" id="cd01949">
    <property type="entry name" value="GGDEF"/>
    <property type="match status" value="2"/>
</dbReference>
<dbReference type="PROSITE" id="PS50883">
    <property type="entry name" value="EAL"/>
    <property type="match status" value="1"/>
</dbReference>
<keyword evidence="6" id="KW-1185">Reference proteome</keyword>
<dbReference type="Gene3D" id="3.30.70.270">
    <property type="match status" value="2"/>
</dbReference>
<dbReference type="Gene3D" id="3.30.450.20">
    <property type="entry name" value="PAS domain"/>
    <property type="match status" value="1"/>
</dbReference>
<name>A0A2Z2NQV3_9GAMM</name>
<keyword evidence="2" id="KW-0472">Membrane</keyword>
<dbReference type="PANTHER" id="PTHR44757:SF2">
    <property type="entry name" value="BIOFILM ARCHITECTURE MAINTENANCE PROTEIN MBAA"/>
    <property type="match status" value="1"/>
</dbReference>
<dbReference type="RefSeq" id="WP_088918926.1">
    <property type="nucleotide sequence ID" value="NZ_CP018632.1"/>
</dbReference>
<dbReference type="Gene3D" id="3.20.20.450">
    <property type="entry name" value="EAL domain"/>
    <property type="match status" value="1"/>
</dbReference>
<protein>
    <submittedName>
        <fullName evidence="5">Phytochrome-like protein cph2</fullName>
    </submittedName>
</protein>
<dbReference type="SMART" id="SM00052">
    <property type="entry name" value="EAL"/>
    <property type="match status" value="1"/>
</dbReference>
<feature type="transmembrane region" description="Helical" evidence="2">
    <location>
        <begin position="22"/>
        <end position="44"/>
    </location>
</feature>
<reference evidence="5 6" key="1">
    <citation type="submission" date="2016-12" db="EMBL/GenBank/DDBJ databases">
        <authorList>
            <person name="Song W.-J."/>
            <person name="Kurnit D.M."/>
        </authorList>
    </citation>
    <scope>NUCLEOTIDE SEQUENCE [LARGE SCALE GENOMIC DNA]</scope>
    <source>
        <strain evidence="5 6">IMCC3135</strain>
    </source>
</reference>
<dbReference type="InterPro" id="IPR029787">
    <property type="entry name" value="Nucleotide_cyclase"/>
</dbReference>
<dbReference type="InterPro" id="IPR035919">
    <property type="entry name" value="EAL_sf"/>
</dbReference>
<dbReference type="CDD" id="cd01948">
    <property type="entry name" value="EAL"/>
    <property type="match status" value="1"/>
</dbReference>
<dbReference type="Pfam" id="PF08448">
    <property type="entry name" value="PAS_4"/>
    <property type="match status" value="1"/>
</dbReference>
<dbReference type="CDD" id="cd00130">
    <property type="entry name" value="PAS"/>
    <property type="match status" value="1"/>
</dbReference>
<dbReference type="Pfam" id="PF00563">
    <property type="entry name" value="EAL"/>
    <property type="match status" value="1"/>
</dbReference>
<comment type="cofactor">
    <cofactor evidence="1">
        <name>Mg(2+)</name>
        <dbReference type="ChEBI" id="CHEBI:18420"/>
    </cofactor>
</comment>
<dbReference type="OrthoDB" id="5620448at2"/>